<protein>
    <submittedName>
        <fullName evidence="1">Uncharacterized protein</fullName>
    </submittedName>
</protein>
<reference evidence="1 2" key="1">
    <citation type="journal article" date="2022" name="Gigascience">
        <title>A chromosome-level genome assembly and annotation of the desert horned lizard, Phrynosoma platyrhinos, provides insight into chromosomal rearrangements among reptiles.</title>
        <authorList>
            <person name="Koochekian N."/>
            <person name="Ascanio A."/>
            <person name="Farleigh K."/>
            <person name="Card D.C."/>
            <person name="Schield D.R."/>
            <person name="Castoe T.A."/>
            <person name="Jezkova T."/>
        </authorList>
    </citation>
    <scope>NUCLEOTIDE SEQUENCE [LARGE SCALE GENOMIC DNA]</scope>
    <source>
        <strain evidence="1">NK-2021</strain>
    </source>
</reference>
<evidence type="ECO:0000313" key="2">
    <source>
        <dbReference type="Proteomes" id="UP000826234"/>
    </source>
</evidence>
<name>A0ABQ7TNX3_PHRPL</name>
<evidence type="ECO:0000313" key="1">
    <source>
        <dbReference type="EMBL" id="KAH0630848.1"/>
    </source>
</evidence>
<proteinExistence type="predicted"/>
<dbReference type="Proteomes" id="UP000826234">
    <property type="component" value="Unassembled WGS sequence"/>
</dbReference>
<sequence length="59" mass="7231">MIFFLNDLYTNLFHHNSYHSWELCRLHVTAFGIYMVYVESHCCKYFDEGTIRLKPKHNF</sequence>
<accession>A0ABQ7TNX3</accession>
<comment type="caution">
    <text evidence="1">The sequence shown here is derived from an EMBL/GenBank/DDBJ whole genome shotgun (WGS) entry which is preliminary data.</text>
</comment>
<organism evidence="1 2">
    <name type="scientific">Phrynosoma platyrhinos</name>
    <name type="common">Desert horned lizard</name>
    <dbReference type="NCBI Taxonomy" id="52577"/>
    <lineage>
        <taxon>Eukaryota</taxon>
        <taxon>Metazoa</taxon>
        <taxon>Chordata</taxon>
        <taxon>Craniata</taxon>
        <taxon>Vertebrata</taxon>
        <taxon>Euteleostomi</taxon>
        <taxon>Lepidosauria</taxon>
        <taxon>Squamata</taxon>
        <taxon>Bifurcata</taxon>
        <taxon>Unidentata</taxon>
        <taxon>Episquamata</taxon>
        <taxon>Toxicofera</taxon>
        <taxon>Iguania</taxon>
        <taxon>Phrynosomatidae</taxon>
        <taxon>Phrynosomatinae</taxon>
        <taxon>Phrynosoma</taxon>
    </lineage>
</organism>
<dbReference type="EMBL" id="JAIPUX010000415">
    <property type="protein sequence ID" value="KAH0630848.1"/>
    <property type="molecule type" value="Genomic_DNA"/>
</dbReference>
<gene>
    <name evidence="1" type="ORF">JD844_004155</name>
</gene>
<keyword evidence="2" id="KW-1185">Reference proteome</keyword>